<gene>
    <name evidence="3 4" type="primary">SFI1</name>
</gene>
<feature type="region of interest" description="Disordered" evidence="1">
    <location>
        <begin position="1470"/>
        <end position="1494"/>
    </location>
</feature>
<dbReference type="CTD" id="9814"/>
<dbReference type="PANTHER" id="PTHR22028">
    <property type="entry name" value="SFI1 SPINDLE BODY DOMAIN-CONTAINING PROTEIN-RELATED"/>
    <property type="match status" value="1"/>
</dbReference>
<accession>A0A3Q0G9A2</accession>
<feature type="region of interest" description="Disordered" evidence="1">
    <location>
        <begin position="65"/>
        <end position="99"/>
    </location>
</feature>
<feature type="compositionally biased region" description="Basic and acidic residues" evidence="1">
    <location>
        <begin position="1472"/>
        <end position="1494"/>
    </location>
</feature>
<name>A0A3Q0G9A2_ALLSI</name>
<dbReference type="GeneID" id="102375851"/>
<proteinExistence type="predicted"/>
<evidence type="ECO:0000313" key="3">
    <source>
        <dbReference type="RefSeq" id="XP_025055029.1"/>
    </source>
</evidence>
<keyword evidence="2" id="KW-1185">Reference proteome</keyword>
<sequence>MNVSRIHALEPYRVPKGAQELISQWGGAAEGWRCLAQGQEGLRLLIRFSCPWQITKQPVLLIPDPARRGSRGQAPGLLLPSSLRPGRDEARGAGLEQPQQQRLVQFSSQALGGAGTRLGRKRAARPRCSPWRRARGRLRSVRGAGALRGGAALRPGPGPASASVNPVPSVTAWHSWAWGSSRRRPASGTRTQCSVLRGRGHLGCWCPEERRRQLLEADRPPQASLAQLLMRVSLGSKRQARAPRALHTPRCLRVELFGPGDGTGQRQPGGTDTHRWLQGLAVPCAHAAGRAPESSGKKRGVLVYRRAWLLGRMEKSRGSLKWRTPQSHPVGRTVAPRHAGNWCRIGSGHIPYRVTYTWNRGGRLKELRIRHLARKFLYLWVKKTFGQVLPSKARCHYDQKILQKTFREWKEEWWIVCREWKLSIRADCHYRYFLYNLVFKTWKVYVCQQREKKSKYHVAESHAEKQKLRWTWRCWLIYVDVRRTKHSMQSKALAFSERSTLRVPWRMWTRRLLQNCASREMDALALQHWALSLQFRAWLQWKDLYLHSQNVKWKEAWAMNHHRHCELKRCMKAWQGYLQLRRLKRHQDKLAQKHHQSHVLQQCFSSWQLAWEHRRSMRVHQEYIGELAVRSALRRVFTHWKHYVVLRREENWQHELAEKHHKHHLLQFGFDALQKNVVNARLQQMRKNLAHRQRQVVLLQSFWNCWKSRLEQEEEKQLWSLTLAAHRHYRIILLRKSLRLWLENARWRRHRQIQRAKADNHYGKMILPVTLQVWKQFKNHQQKWREMKETALCFHREVWTRRTFDMWWLRTHQQQEDRTAERTAVLHFEWQLLVRFWCSWRRRTEACLEEQEGLAQAHDHYYHLLLLKTFNLWKKVVQAIRTERIKEVKALRFHYSKCLQWSWSQWREYMEHKGEKWRKLMRADMHYQHSLLHRVLRAWKLLRAPQRTSLLRVVNCLGRSHLMDFLQSYQCNIRHILHQIAEKTEDRNRELLRWVLSIWRGNTIVIMGEAKAAVQAEQHYRRTTLAKVLLEWRDITSLQVYCRQQDAAAMREARKHLDAVHLQALFLRWKELAKRSMVLRTQLDTAAEHHQRSLLRNCLTKWKQYHLQCIGKMLLQRQGDQLMAQRLYSICFSCWRRQLVQKQWEKQETVRALWHWSLSLQAKVFDAWLGFVQERQRKKGRIESAVGVYRATLLKEGVTRILRYVAGMKQFRGQLQAQHQLKAAYSLHQSVYRCAMLWKQKALCKSLDQPHSLLPPPKKRVTFKVPASDGGSWERGNSAESLCRMKSDDLPFLLAAGDSVLSELNAVRQARLQPRRPDFLLGSLEREKLLGTPFPRMEGAEMPLQQAAVNKHFAPAKNLLPSTQADRSSYSLSLHMDSNTNTICPLRASAPLPCIPSWTPVMQHSVQTNPKLELLPPSSFMPCVRHGSELIRGKSLNGHPEATPHDTQQATAGEEMVQLNPQAHLLLPEGFTGRERSPKPAGKHEQRQGSSTKRVELEAELQHIRLEMQHYCNSKRELKSCQRQAQILRKWLDTSTGGTGPEEHEAVQHVQEELEQLVLRINSLAKVVLEGRERVQSYVMRLQDIRAALAM</sequence>
<dbReference type="Proteomes" id="UP000189705">
    <property type="component" value="Unplaced"/>
</dbReference>
<evidence type="ECO:0000313" key="4">
    <source>
        <dbReference type="RefSeq" id="XP_025055030.1"/>
    </source>
</evidence>
<dbReference type="KEGG" id="asn:102375851"/>
<dbReference type="STRING" id="38654.A0A3Q0G9A2"/>
<dbReference type="RefSeq" id="XP_025055029.1">
    <property type="nucleotide sequence ID" value="XM_025199244.1"/>
</dbReference>
<dbReference type="GO" id="GO:0019902">
    <property type="term" value="F:phosphatase binding"/>
    <property type="evidence" value="ECO:0007669"/>
    <property type="project" value="TreeGrafter"/>
</dbReference>
<dbReference type="InterPro" id="IPR052270">
    <property type="entry name" value="CACF_protein"/>
</dbReference>
<evidence type="ECO:0000313" key="2">
    <source>
        <dbReference type="Proteomes" id="UP000189705"/>
    </source>
</evidence>
<dbReference type="RefSeq" id="XP_025055030.1">
    <property type="nucleotide sequence ID" value="XM_025199245.1"/>
</dbReference>
<organism evidence="2 4">
    <name type="scientific">Alligator sinensis</name>
    <name type="common">Chinese alligator</name>
    <dbReference type="NCBI Taxonomy" id="38654"/>
    <lineage>
        <taxon>Eukaryota</taxon>
        <taxon>Metazoa</taxon>
        <taxon>Chordata</taxon>
        <taxon>Craniata</taxon>
        <taxon>Vertebrata</taxon>
        <taxon>Euteleostomi</taxon>
        <taxon>Archelosauria</taxon>
        <taxon>Archosauria</taxon>
        <taxon>Crocodylia</taxon>
        <taxon>Alligatoridae</taxon>
        <taxon>Alligatorinae</taxon>
        <taxon>Alligator</taxon>
    </lineage>
</organism>
<protein>
    <submittedName>
        <fullName evidence="3 4">Protein SFI1 homolog isoform X1</fullName>
    </submittedName>
</protein>
<feature type="compositionally biased region" description="Low complexity" evidence="1">
    <location>
        <begin position="75"/>
        <end position="84"/>
    </location>
</feature>
<reference evidence="3 4" key="1">
    <citation type="submission" date="2025-04" db="UniProtKB">
        <authorList>
            <consortium name="RefSeq"/>
        </authorList>
    </citation>
    <scope>IDENTIFICATION</scope>
</reference>
<dbReference type="PANTHER" id="PTHR22028:SF4">
    <property type="entry name" value="PROTEIN SFI1 HOMOLOG"/>
    <property type="match status" value="1"/>
</dbReference>
<evidence type="ECO:0000256" key="1">
    <source>
        <dbReference type="SAM" id="MobiDB-lite"/>
    </source>
</evidence>